<reference evidence="1" key="1">
    <citation type="submission" date="2023-08" db="EMBL/GenBank/DDBJ databases">
        <title>Chromosome-level Genome Assembly of mud carp (Cirrhinus molitorella).</title>
        <authorList>
            <person name="Liu H."/>
        </authorList>
    </citation>
    <scope>NUCLEOTIDE SEQUENCE</scope>
    <source>
        <strain evidence="1">Prfri</strain>
        <tissue evidence="1">Muscle</tissue>
    </source>
</reference>
<dbReference type="EMBL" id="JAUYZG010000012">
    <property type="protein sequence ID" value="KAK2892405.1"/>
    <property type="molecule type" value="Genomic_DNA"/>
</dbReference>
<protein>
    <submittedName>
        <fullName evidence="1">Uncharacterized protein</fullName>
    </submittedName>
</protein>
<evidence type="ECO:0000313" key="2">
    <source>
        <dbReference type="Proteomes" id="UP001187343"/>
    </source>
</evidence>
<gene>
    <name evidence="1" type="ORF">Q8A67_012393</name>
</gene>
<dbReference type="Proteomes" id="UP001187343">
    <property type="component" value="Unassembled WGS sequence"/>
</dbReference>
<proteinExistence type="predicted"/>
<sequence>MASAGSKRPRDPSTQGLKVKFLINIPLKVDSVDQAQKRCRYLLDALIEGFREEDMKFMRDKNGKEVLEDIAVIFGMNGKHMPELVEVLKTLGTFKHDCKVKYSIITYTWGSGGTMAQGATEPPYQDIREHLKNHPTTTKLVDELRGNDQRCLMYFSFVDSDTFGFNFIYSEYLQIVREELGKDRIPPTVMSTGYEFHRGSKFHIASWLDRMVRTALAEVYPLFVYYPEPNFCVLVRDKLNSIEESFIDRRRKNMESAVLISQVKTRDNFKAVFSDRNPIIIIVPDRFSLYGKGLMTGQSTLDGMNLATGANCNQRRSPASAVIRLKKDNQLRSM</sequence>
<name>A0AA88PRD0_9TELE</name>
<dbReference type="AlphaFoldDB" id="A0AA88PRD0"/>
<keyword evidence="2" id="KW-1185">Reference proteome</keyword>
<evidence type="ECO:0000313" key="1">
    <source>
        <dbReference type="EMBL" id="KAK2892405.1"/>
    </source>
</evidence>
<accession>A0AA88PRD0</accession>
<comment type="caution">
    <text evidence="1">The sequence shown here is derived from an EMBL/GenBank/DDBJ whole genome shotgun (WGS) entry which is preliminary data.</text>
</comment>
<organism evidence="1 2">
    <name type="scientific">Cirrhinus molitorella</name>
    <name type="common">mud carp</name>
    <dbReference type="NCBI Taxonomy" id="172907"/>
    <lineage>
        <taxon>Eukaryota</taxon>
        <taxon>Metazoa</taxon>
        <taxon>Chordata</taxon>
        <taxon>Craniata</taxon>
        <taxon>Vertebrata</taxon>
        <taxon>Euteleostomi</taxon>
        <taxon>Actinopterygii</taxon>
        <taxon>Neopterygii</taxon>
        <taxon>Teleostei</taxon>
        <taxon>Ostariophysi</taxon>
        <taxon>Cypriniformes</taxon>
        <taxon>Cyprinidae</taxon>
        <taxon>Labeoninae</taxon>
        <taxon>Labeonini</taxon>
        <taxon>Cirrhinus</taxon>
    </lineage>
</organism>